<evidence type="ECO:0000313" key="4">
    <source>
        <dbReference type="Proteomes" id="UP000762676"/>
    </source>
</evidence>
<feature type="compositionally biased region" description="Low complexity" evidence="1">
    <location>
        <begin position="137"/>
        <end position="157"/>
    </location>
</feature>
<accession>A0AAV4HK49</accession>
<dbReference type="Pfam" id="PF20700">
    <property type="entry name" value="Mutator"/>
    <property type="match status" value="1"/>
</dbReference>
<feature type="region of interest" description="Disordered" evidence="1">
    <location>
        <begin position="716"/>
        <end position="755"/>
    </location>
</feature>
<sequence length="755" mass="84321">MAATPTRIPLPLDNKLLTLSETNFDKVYLSTNPAAFQQIKPRIMPRSGSRKRAKQLAIARAQRNFDTKQRESETRSKSIASSPQPSESTSRSTSNSKSVSSFAVNNSAVTDLNLSNSSHELNLSLDLVVEAPRSRSRSPSSTTRSTPISRSSSSTTDISRDLESRSRSSHLDQHIEPSHSSTPENVDLDIGPCRTSKKLKLAKDSQPKSAVCTDGGRTIVDINNLKSLFTFQTCPECQAKSLTLKEGRWVGLAVQLKVCCLECDSTLATAWTSEKDTTGHGFTINRTAVYSSLQAGFGAVRHNLWCENMGIPSLHHKTFQKHASKIYKETPFLRRKIFLRAAKIVRQQMSILHAVDYSEDDIIDIAVSYDASWLTRGHTSHIGVCCIIEITTGYVLDCHVLSTYCHKCEHHKTLKENDPKAYAAWHADHLEKKECDANFFGTSGMMEVHGARVLWGRSVNSLRLRYTTMLSDGDCKSYTALQNLRPYGDDIEIDKEECVNHVGKRLGAALRNLVSDSSKRGITLGGRGKGRLTANAIRKLQIYYARGILNNSNAADMQRAIMASIYHCFSTDSDPTHHLCPPGQDSWCHWQSSIAQHKEPAKHKDFVHTPLDKNLLKAHLEPIYTRLANINLLKRCERKATQNANESLHSVIWARCPKDRFSSRPKVEHAVITAICNFNFGPTEQHAVTSILGVIPQASSIALSEKRLARRIRNNERKMNAANQHRRKKRAEAKRKLLEELERAEGGPSYKAGAF</sequence>
<gene>
    <name evidence="3" type="ORF">ElyMa_002765300</name>
</gene>
<dbReference type="InterPro" id="IPR049012">
    <property type="entry name" value="Mutator_transp_dom"/>
</dbReference>
<reference evidence="3 4" key="1">
    <citation type="journal article" date="2021" name="Elife">
        <title>Chloroplast acquisition without the gene transfer in kleptoplastic sea slugs, Plakobranchus ocellatus.</title>
        <authorList>
            <person name="Maeda T."/>
            <person name="Takahashi S."/>
            <person name="Yoshida T."/>
            <person name="Shimamura S."/>
            <person name="Takaki Y."/>
            <person name="Nagai Y."/>
            <person name="Toyoda A."/>
            <person name="Suzuki Y."/>
            <person name="Arimoto A."/>
            <person name="Ishii H."/>
            <person name="Satoh N."/>
            <person name="Nishiyama T."/>
            <person name="Hasebe M."/>
            <person name="Maruyama T."/>
            <person name="Minagawa J."/>
            <person name="Obokata J."/>
            <person name="Shigenobu S."/>
        </authorList>
    </citation>
    <scope>NUCLEOTIDE SEQUENCE [LARGE SCALE GENOMIC DNA]</scope>
</reference>
<feature type="compositionally biased region" description="Basic and acidic residues" evidence="1">
    <location>
        <begin position="63"/>
        <end position="76"/>
    </location>
</feature>
<feature type="region of interest" description="Disordered" evidence="1">
    <location>
        <begin position="131"/>
        <end position="190"/>
    </location>
</feature>
<evidence type="ECO:0000256" key="1">
    <source>
        <dbReference type="SAM" id="MobiDB-lite"/>
    </source>
</evidence>
<dbReference type="AlphaFoldDB" id="A0AAV4HK49"/>
<dbReference type="EMBL" id="BMAT01005677">
    <property type="protein sequence ID" value="GFR98246.1"/>
    <property type="molecule type" value="Genomic_DNA"/>
</dbReference>
<organism evidence="3 4">
    <name type="scientific">Elysia marginata</name>
    <dbReference type="NCBI Taxonomy" id="1093978"/>
    <lineage>
        <taxon>Eukaryota</taxon>
        <taxon>Metazoa</taxon>
        <taxon>Spiralia</taxon>
        <taxon>Lophotrochozoa</taxon>
        <taxon>Mollusca</taxon>
        <taxon>Gastropoda</taxon>
        <taxon>Heterobranchia</taxon>
        <taxon>Euthyneura</taxon>
        <taxon>Panpulmonata</taxon>
        <taxon>Sacoglossa</taxon>
        <taxon>Placobranchoidea</taxon>
        <taxon>Plakobranchidae</taxon>
        <taxon>Elysia</taxon>
    </lineage>
</organism>
<evidence type="ECO:0000259" key="2">
    <source>
        <dbReference type="Pfam" id="PF20700"/>
    </source>
</evidence>
<name>A0AAV4HK49_9GAST</name>
<dbReference type="Proteomes" id="UP000762676">
    <property type="component" value="Unassembled WGS sequence"/>
</dbReference>
<feature type="compositionally biased region" description="Basic and acidic residues" evidence="1">
    <location>
        <begin position="734"/>
        <end position="745"/>
    </location>
</feature>
<dbReference type="PANTHER" id="PTHR33309:SF3">
    <property type="entry name" value="CCHC-TYPE DOMAIN-CONTAINING PROTEIN"/>
    <property type="match status" value="1"/>
</dbReference>
<feature type="compositionally biased region" description="Low complexity" evidence="1">
    <location>
        <begin position="77"/>
        <end position="99"/>
    </location>
</feature>
<feature type="region of interest" description="Disordered" evidence="1">
    <location>
        <begin position="41"/>
        <end position="99"/>
    </location>
</feature>
<feature type="compositionally biased region" description="Basic residues" evidence="1">
    <location>
        <begin position="724"/>
        <end position="733"/>
    </location>
</feature>
<proteinExistence type="predicted"/>
<comment type="caution">
    <text evidence="3">The sequence shown here is derived from an EMBL/GenBank/DDBJ whole genome shotgun (WGS) entry which is preliminary data.</text>
</comment>
<feature type="domain" description="Mutator-like transposase" evidence="2">
    <location>
        <begin position="216"/>
        <end position="588"/>
    </location>
</feature>
<feature type="compositionally biased region" description="Basic and acidic residues" evidence="1">
    <location>
        <begin position="158"/>
        <end position="177"/>
    </location>
</feature>
<evidence type="ECO:0000313" key="3">
    <source>
        <dbReference type="EMBL" id="GFR98246.1"/>
    </source>
</evidence>
<dbReference type="PANTHER" id="PTHR33309">
    <property type="entry name" value="KERATIN, ULTRA HIGH-SULFUR MATRIX PROTEIN-LIKE"/>
    <property type="match status" value="1"/>
</dbReference>
<protein>
    <recommendedName>
        <fullName evidence="2">Mutator-like transposase domain-containing protein</fullName>
    </recommendedName>
</protein>
<keyword evidence="4" id="KW-1185">Reference proteome</keyword>